<evidence type="ECO:0000313" key="2">
    <source>
        <dbReference type="Proteomes" id="UP000598196"/>
    </source>
</evidence>
<sequence>MGGDMLRTISLSSCISVQGIVVGKTHDGKLLVRVDDKTFVGYPVSAAHG</sequence>
<name>A0A917YLY0_9RHOB</name>
<dbReference type="EMBL" id="BMLP01000007">
    <property type="protein sequence ID" value="GGO36300.1"/>
    <property type="molecule type" value="Genomic_DNA"/>
</dbReference>
<dbReference type="AlphaFoldDB" id="A0A917YLY0"/>
<protein>
    <submittedName>
        <fullName evidence="1">Uncharacterized protein</fullName>
    </submittedName>
</protein>
<comment type="caution">
    <text evidence="1">The sequence shown here is derived from an EMBL/GenBank/DDBJ whole genome shotgun (WGS) entry which is preliminary data.</text>
</comment>
<reference evidence="1 2" key="1">
    <citation type="journal article" date="2014" name="Int. J. Syst. Evol. Microbiol.">
        <title>Complete genome sequence of Corynebacterium casei LMG S-19264T (=DSM 44701T), isolated from a smear-ripened cheese.</title>
        <authorList>
            <consortium name="US DOE Joint Genome Institute (JGI-PGF)"/>
            <person name="Walter F."/>
            <person name="Albersmeier A."/>
            <person name="Kalinowski J."/>
            <person name="Ruckert C."/>
        </authorList>
    </citation>
    <scope>NUCLEOTIDE SEQUENCE [LARGE SCALE GENOMIC DNA]</scope>
    <source>
        <strain evidence="1 2">CGMCC 1.7029</strain>
    </source>
</reference>
<organism evidence="1 2">
    <name type="scientific">Gemmobacter aquaticus</name>
    <dbReference type="NCBI Taxonomy" id="490185"/>
    <lineage>
        <taxon>Bacteria</taxon>
        <taxon>Pseudomonadati</taxon>
        <taxon>Pseudomonadota</taxon>
        <taxon>Alphaproteobacteria</taxon>
        <taxon>Rhodobacterales</taxon>
        <taxon>Paracoccaceae</taxon>
        <taxon>Gemmobacter</taxon>
    </lineage>
</organism>
<evidence type="ECO:0000313" key="1">
    <source>
        <dbReference type="EMBL" id="GGO36300.1"/>
    </source>
</evidence>
<keyword evidence="2" id="KW-1185">Reference proteome</keyword>
<accession>A0A917YLY0</accession>
<dbReference type="Proteomes" id="UP000598196">
    <property type="component" value="Unassembled WGS sequence"/>
</dbReference>
<gene>
    <name evidence="1" type="ORF">GCM10010991_30040</name>
</gene>
<proteinExistence type="predicted"/>